<proteinExistence type="predicted"/>
<keyword evidence="2" id="KW-0489">Methyltransferase</keyword>
<evidence type="ECO:0000313" key="3">
    <source>
        <dbReference type="Proteomes" id="UP001242732"/>
    </source>
</evidence>
<dbReference type="EC" id="2.1.-.-" evidence="2"/>
<evidence type="ECO:0000259" key="1">
    <source>
        <dbReference type="Pfam" id="PF13649"/>
    </source>
</evidence>
<dbReference type="GeneID" id="79792286"/>
<dbReference type="GO" id="GO:0032259">
    <property type="term" value="P:methylation"/>
    <property type="evidence" value="ECO:0007669"/>
    <property type="project" value="UniProtKB-KW"/>
</dbReference>
<dbReference type="RefSeq" id="WP_011795875.1">
    <property type="nucleotide sequence ID" value="NZ_CP023687.1"/>
</dbReference>
<gene>
    <name evidence="2" type="ORF">QRO08_12005</name>
</gene>
<dbReference type="SUPFAM" id="SSF53335">
    <property type="entry name" value="S-adenosyl-L-methionine-dependent methyltransferases"/>
    <property type="match status" value="1"/>
</dbReference>
<sequence>MQPIDINELYGAFADAYARFSKDRDFTAQIRRIVEMHGGRAGSLHALELFAGPAEHSRAFVAEGFGAATAIDSAPAMAELAAGVAPLRYLISRLPSLPEEVRAGSMDIVIAPRYSLGYLSNDEAAALLQACANVLRPGGLFVAELHDPRKFLNHLDDLDIKTRRFHTASGARGSVEWPFGPVRLRQEGWIAEMDVRLEVDDHPEPRIFTSVEHLHTQESLRFACRGMPHVAFAAAPLTVEEFPGSLLAVFRKIA</sequence>
<reference evidence="2 3" key="1">
    <citation type="submission" date="2023-06" db="EMBL/GenBank/DDBJ databases">
        <authorList>
            <person name="Ham H."/>
            <person name="Park D.S."/>
        </authorList>
    </citation>
    <scope>NUCLEOTIDE SEQUENCE [LARGE SCALE GENOMIC DNA]</scope>
    <source>
        <strain evidence="2 3">KACC 17005</strain>
    </source>
</reference>
<dbReference type="EMBL" id="CP127363">
    <property type="protein sequence ID" value="WIY51249.1"/>
    <property type="molecule type" value="Genomic_DNA"/>
</dbReference>
<keyword evidence="2" id="KW-0808">Transferase</keyword>
<accession>A0ABY9AWV1</accession>
<dbReference type="Gene3D" id="3.40.50.150">
    <property type="entry name" value="Vaccinia Virus protein VP39"/>
    <property type="match status" value="1"/>
</dbReference>
<protein>
    <submittedName>
        <fullName evidence="2">Class I SAM-dependent methyltransferase</fullName>
        <ecNumber evidence="2">2.1.-.-</ecNumber>
    </submittedName>
</protein>
<keyword evidence="3" id="KW-1185">Reference proteome</keyword>
<dbReference type="Proteomes" id="UP001242732">
    <property type="component" value="Chromosome"/>
</dbReference>
<dbReference type="InterPro" id="IPR029063">
    <property type="entry name" value="SAM-dependent_MTases_sf"/>
</dbReference>
<dbReference type="CDD" id="cd02440">
    <property type="entry name" value="AdoMet_MTases"/>
    <property type="match status" value="1"/>
</dbReference>
<feature type="domain" description="Methyltransferase" evidence="1">
    <location>
        <begin position="47"/>
        <end position="139"/>
    </location>
</feature>
<evidence type="ECO:0000313" key="2">
    <source>
        <dbReference type="EMBL" id="WIY51249.1"/>
    </source>
</evidence>
<dbReference type="Pfam" id="PF13649">
    <property type="entry name" value="Methyltransf_25"/>
    <property type="match status" value="1"/>
</dbReference>
<organism evidence="2 3">
    <name type="scientific">Paracidovorax citrulli</name>
    <name type="common">Acidovorax citrulli</name>
    <dbReference type="NCBI Taxonomy" id="80869"/>
    <lineage>
        <taxon>Bacteria</taxon>
        <taxon>Pseudomonadati</taxon>
        <taxon>Pseudomonadota</taxon>
        <taxon>Betaproteobacteria</taxon>
        <taxon>Burkholderiales</taxon>
        <taxon>Comamonadaceae</taxon>
        <taxon>Paracidovorax</taxon>
    </lineage>
</organism>
<dbReference type="GO" id="GO:0008168">
    <property type="term" value="F:methyltransferase activity"/>
    <property type="evidence" value="ECO:0007669"/>
    <property type="project" value="UniProtKB-KW"/>
</dbReference>
<name>A0ABY9AWV1_PARCI</name>
<dbReference type="InterPro" id="IPR041698">
    <property type="entry name" value="Methyltransf_25"/>
</dbReference>